<dbReference type="AlphaFoldDB" id="A0A645DTC3"/>
<dbReference type="EMBL" id="VSSQ01039644">
    <property type="protein sequence ID" value="MPM92744.1"/>
    <property type="molecule type" value="Genomic_DNA"/>
</dbReference>
<name>A0A645DTC3_9ZZZZ</name>
<proteinExistence type="predicted"/>
<protein>
    <submittedName>
        <fullName evidence="1">Uncharacterized protein</fullName>
    </submittedName>
</protein>
<sequence length="316" mass="34700">MQTPIGVRLKKFAVARNHLRLEPEAEFEAEFVDLLHQLAEPALEFRLIDEPVAEAGVVVVAVAEPAVVEHQHFDAQLRGVFRDGQQFLRVEMEVGRLPVVDQDRPLAVFPRAADQLVAEYVVEGAAHGSKPFCRVDQQRFGSLELFAGTEFPGESPLIDADLGAQPVELVKLDLGGEVAAVKQGDAVDLSGLLGGVRRGQREERVLLVAGKPAHRFDHRAGVGKRRAFDAPLPRPGAGKVDEFKISARKVKHGAGEFFQPHALLRVVDRPRRAGNGVVLSEYAVRKQEFDVARLVVEREFEGFDFALFAEGGRQSG</sequence>
<reference evidence="1" key="1">
    <citation type="submission" date="2019-08" db="EMBL/GenBank/DDBJ databases">
        <authorList>
            <person name="Kucharzyk K."/>
            <person name="Murdoch R.W."/>
            <person name="Higgins S."/>
            <person name="Loffler F."/>
        </authorList>
    </citation>
    <scope>NUCLEOTIDE SEQUENCE</scope>
</reference>
<organism evidence="1">
    <name type="scientific">bioreactor metagenome</name>
    <dbReference type="NCBI Taxonomy" id="1076179"/>
    <lineage>
        <taxon>unclassified sequences</taxon>
        <taxon>metagenomes</taxon>
        <taxon>ecological metagenomes</taxon>
    </lineage>
</organism>
<comment type="caution">
    <text evidence="1">The sequence shown here is derived from an EMBL/GenBank/DDBJ whole genome shotgun (WGS) entry which is preliminary data.</text>
</comment>
<accession>A0A645DTC3</accession>
<gene>
    <name evidence="1" type="ORF">SDC9_139880</name>
</gene>
<evidence type="ECO:0000313" key="1">
    <source>
        <dbReference type="EMBL" id="MPM92744.1"/>
    </source>
</evidence>